<proteinExistence type="predicted"/>
<reference evidence="2" key="2">
    <citation type="submission" date="2020-09" db="EMBL/GenBank/DDBJ databases">
        <authorList>
            <person name="Sun Q."/>
            <person name="Ohkuma M."/>
        </authorList>
    </citation>
    <scope>NUCLEOTIDE SEQUENCE</scope>
    <source>
        <strain evidence="2">JCM 4346</strain>
    </source>
</reference>
<sequence length="176" mass="19859">MGQAKDFTVTTFGLLIAFFLPGLIGLYGFSLWNHQAAETFKTFRTSGSNIGLFLLLLMASLAVGLTLTPIRALLYEEKICKSHRPAANLYRNLHRGNRHEGFRTIVDEQYRYHQFWGNSSLAAIPLMLRVTLDCFSASLVLGIFVMLAFLAVETVTVWAAIQGYIRYVQKHNALLR</sequence>
<comment type="caution">
    <text evidence="2">The sequence shown here is derived from an EMBL/GenBank/DDBJ whole genome shotgun (WGS) entry which is preliminary data.</text>
</comment>
<evidence type="ECO:0000256" key="1">
    <source>
        <dbReference type="SAM" id="Phobius"/>
    </source>
</evidence>
<accession>A0A918F162</accession>
<name>A0A918F162_9ACTN</name>
<dbReference type="Proteomes" id="UP000658320">
    <property type="component" value="Unassembled WGS sequence"/>
</dbReference>
<dbReference type="EMBL" id="BMSX01000001">
    <property type="protein sequence ID" value="GGQ91128.1"/>
    <property type="molecule type" value="Genomic_DNA"/>
</dbReference>
<evidence type="ECO:0000313" key="2">
    <source>
        <dbReference type="EMBL" id="GGQ91128.1"/>
    </source>
</evidence>
<keyword evidence="1" id="KW-1133">Transmembrane helix</keyword>
<feature type="transmembrane region" description="Helical" evidence="1">
    <location>
        <begin position="12"/>
        <end position="32"/>
    </location>
</feature>
<reference evidence="2" key="1">
    <citation type="journal article" date="2014" name="Int. J. Syst. Evol. Microbiol.">
        <title>Complete genome sequence of Corynebacterium casei LMG S-19264T (=DSM 44701T), isolated from a smear-ripened cheese.</title>
        <authorList>
            <consortium name="US DOE Joint Genome Institute (JGI-PGF)"/>
            <person name="Walter F."/>
            <person name="Albersmeier A."/>
            <person name="Kalinowski J."/>
            <person name="Ruckert C."/>
        </authorList>
    </citation>
    <scope>NUCLEOTIDE SEQUENCE</scope>
    <source>
        <strain evidence="2">JCM 4346</strain>
    </source>
</reference>
<keyword evidence="1" id="KW-0812">Transmembrane</keyword>
<organism evidence="2 3">
    <name type="scientific">Streptomyces aurantiogriseus</name>
    <dbReference type="NCBI Taxonomy" id="66870"/>
    <lineage>
        <taxon>Bacteria</taxon>
        <taxon>Bacillati</taxon>
        <taxon>Actinomycetota</taxon>
        <taxon>Actinomycetes</taxon>
        <taxon>Kitasatosporales</taxon>
        <taxon>Streptomycetaceae</taxon>
        <taxon>Streptomyces</taxon>
    </lineage>
</organism>
<keyword evidence="1" id="KW-0472">Membrane</keyword>
<feature type="transmembrane region" description="Helical" evidence="1">
    <location>
        <begin position="52"/>
        <end position="74"/>
    </location>
</feature>
<dbReference type="AlphaFoldDB" id="A0A918F162"/>
<protein>
    <submittedName>
        <fullName evidence="2">Uncharacterized protein</fullName>
    </submittedName>
</protein>
<keyword evidence="3" id="KW-1185">Reference proteome</keyword>
<dbReference type="RefSeq" id="WP_189931146.1">
    <property type="nucleotide sequence ID" value="NZ_BMSX01000001.1"/>
</dbReference>
<feature type="transmembrane region" description="Helical" evidence="1">
    <location>
        <begin position="138"/>
        <end position="161"/>
    </location>
</feature>
<gene>
    <name evidence="2" type="ORF">GCM10010251_01790</name>
</gene>
<evidence type="ECO:0000313" key="3">
    <source>
        <dbReference type="Proteomes" id="UP000658320"/>
    </source>
</evidence>